<feature type="transmembrane region" description="Helical" evidence="2">
    <location>
        <begin position="103"/>
        <end position="124"/>
    </location>
</feature>
<evidence type="ECO:0000259" key="3">
    <source>
        <dbReference type="PROSITE" id="PS50020"/>
    </source>
</evidence>
<dbReference type="Proteomes" id="UP000094285">
    <property type="component" value="Unassembled WGS sequence"/>
</dbReference>
<dbReference type="InterPro" id="IPR001202">
    <property type="entry name" value="WW_dom"/>
</dbReference>
<evidence type="ECO:0000313" key="4">
    <source>
        <dbReference type="EMBL" id="ODV76887.1"/>
    </source>
</evidence>
<dbReference type="CDD" id="cd00201">
    <property type="entry name" value="WW"/>
    <property type="match status" value="1"/>
</dbReference>
<feature type="region of interest" description="Disordered" evidence="1">
    <location>
        <begin position="42"/>
        <end position="103"/>
    </location>
</feature>
<dbReference type="GeneID" id="30985433"/>
<dbReference type="STRING" id="984487.A0A1E4SBI3"/>
<accession>A0A1E4SBI3</accession>
<dbReference type="InterPro" id="IPR036020">
    <property type="entry name" value="WW_dom_sf"/>
</dbReference>
<gene>
    <name evidence="4" type="ORF">CANTADRAFT_8466</name>
</gene>
<dbReference type="AlphaFoldDB" id="A0A1E4SBI3"/>
<dbReference type="SMART" id="SM00456">
    <property type="entry name" value="WW"/>
    <property type="match status" value="1"/>
</dbReference>
<evidence type="ECO:0000313" key="5">
    <source>
        <dbReference type="Proteomes" id="UP000094285"/>
    </source>
</evidence>
<reference evidence="5" key="1">
    <citation type="submission" date="2016-05" db="EMBL/GenBank/DDBJ databases">
        <title>Comparative genomics of biotechnologically important yeasts.</title>
        <authorList>
            <consortium name="DOE Joint Genome Institute"/>
            <person name="Riley R."/>
            <person name="Haridas S."/>
            <person name="Wolfe K.H."/>
            <person name="Lopes M.R."/>
            <person name="Hittinger C.T."/>
            <person name="Goker M."/>
            <person name="Salamov A."/>
            <person name="Wisecaver J."/>
            <person name="Long T.M."/>
            <person name="Aerts A.L."/>
            <person name="Barry K."/>
            <person name="Choi C."/>
            <person name="Clum A."/>
            <person name="Coughlan A.Y."/>
            <person name="Deshpande S."/>
            <person name="Douglass A.P."/>
            <person name="Hanson S.J."/>
            <person name="Klenk H.-P."/>
            <person name="Labutti K."/>
            <person name="Lapidus A."/>
            <person name="Lindquist E."/>
            <person name="Lipzen A."/>
            <person name="Meier-Kolthoff J.P."/>
            <person name="Ohm R.A."/>
            <person name="Otillar R.P."/>
            <person name="Pangilinan J."/>
            <person name="Peng Y."/>
            <person name="Rokas A."/>
            <person name="Rosa C.A."/>
            <person name="Scheuner C."/>
            <person name="Sibirny A.A."/>
            <person name="Slot J.C."/>
            <person name="Stielow J.B."/>
            <person name="Sun H."/>
            <person name="Kurtzman C.P."/>
            <person name="Blackwell M."/>
            <person name="Grigoriev I.V."/>
            <person name="Jeffries T.W."/>
        </authorList>
    </citation>
    <scope>NUCLEOTIDE SEQUENCE [LARGE SCALE GENOMIC DNA]</scope>
    <source>
        <strain evidence="5">NRRL Y-17324</strain>
    </source>
</reference>
<dbReference type="PROSITE" id="PS01159">
    <property type="entry name" value="WW_DOMAIN_1"/>
    <property type="match status" value="1"/>
</dbReference>
<feature type="compositionally biased region" description="Pro residues" evidence="1">
    <location>
        <begin position="12"/>
        <end position="21"/>
    </location>
</feature>
<dbReference type="OrthoDB" id="2444812at2759"/>
<keyword evidence="2" id="KW-1133">Transmembrane helix</keyword>
<dbReference type="EMBL" id="KV453917">
    <property type="protein sequence ID" value="ODV76887.1"/>
    <property type="molecule type" value="Genomic_DNA"/>
</dbReference>
<evidence type="ECO:0000256" key="1">
    <source>
        <dbReference type="SAM" id="MobiDB-lite"/>
    </source>
</evidence>
<feature type="domain" description="WW" evidence="3">
    <location>
        <begin position="17"/>
        <end position="51"/>
    </location>
</feature>
<organism evidence="4 5">
    <name type="scientific">Suhomyces tanzawaensis NRRL Y-17324</name>
    <dbReference type="NCBI Taxonomy" id="984487"/>
    <lineage>
        <taxon>Eukaryota</taxon>
        <taxon>Fungi</taxon>
        <taxon>Dikarya</taxon>
        <taxon>Ascomycota</taxon>
        <taxon>Saccharomycotina</taxon>
        <taxon>Pichiomycetes</taxon>
        <taxon>Debaryomycetaceae</taxon>
        <taxon>Suhomyces</taxon>
    </lineage>
</organism>
<dbReference type="Gene3D" id="2.20.70.10">
    <property type="match status" value="1"/>
</dbReference>
<feature type="region of interest" description="Disordered" evidence="1">
    <location>
        <begin position="1"/>
        <end position="24"/>
    </location>
</feature>
<evidence type="ECO:0000256" key="2">
    <source>
        <dbReference type="SAM" id="Phobius"/>
    </source>
</evidence>
<proteinExistence type="predicted"/>
<name>A0A1E4SBI3_9ASCO</name>
<feature type="compositionally biased region" description="Low complexity" evidence="1">
    <location>
        <begin position="66"/>
        <end position="91"/>
    </location>
</feature>
<dbReference type="Pfam" id="PF00397">
    <property type="entry name" value="WW"/>
    <property type="match status" value="1"/>
</dbReference>
<keyword evidence="2" id="KW-0812">Transmembrane</keyword>
<dbReference type="RefSeq" id="XP_020062009.1">
    <property type="nucleotide sequence ID" value="XM_020211297.1"/>
</dbReference>
<protein>
    <recommendedName>
        <fullName evidence="3">WW domain-containing protein</fullName>
    </recommendedName>
</protein>
<keyword evidence="5" id="KW-1185">Reference proteome</keyword>
<sequence length="127" mass="14151">MSTSEKRYLKPSRPPPPPLPPGWVAQWDDEYQRYFFVDTATGKSQWEPPKITHSQHPPSYEESYRQPSQRQTQQPVQQSSRSQGQQVQHGSIPQQSQRRSSGMGTAIATGAAIGGTALVARSLLGYV</sequence>
<dbReference type="SUPFAM" id="SSF51045">
    <property type="entry name" value="WW domain"/>
    <property type="match status" value="1"/>
</dbReference>
<keyword evidence="2" id="KW-0472">Membrane</keyword>
<dbReference type="PROSITE" id="PS50020">
    <property type="entry name" value="WW_DOMAIN_2"/>
    <property type="match status" value="1"/>
</dbReference>